<evidence type="ECO:0000313" key="7">
    <source>
        <dbReference type="Proteomes" id="UP001589776"/>
    </source>
</evidence>
<dbReference type="Pfam" id="PF12833">
    <property type="entry name" value="HTH_18"/>
    <property type="match status" value="1"/>
</dbReference>
<dbReference type="Proteomes" id="UP001589776">
    <property type="component" value="Unassembled WGS sequence"/>
</dbReference>
<keyword evidence="4" id="KW-1133">Transmembrane helix</keyword>
<dbReference type="Gene3D" id="3.30.450.20">
    <property type="entry name" value="PAS domain"/>
    <property type="match status" value="1"/>
</dbReference>
<evidence type="ECO:0000256" key="4">
    <source>
        <dbReference type="SAM" id="Phobius"/>
    </source>
</evidence>
<dbReference type="PROSITE" id="PS00041">
    <property type="entry name" value="HTH_ARAC_FAMILY_1"/>
    <property type="match status" value="1"/>
</dbReference>
<evidence type="ECO:0000259" key="5">
    <source>
        <dbReference type="PROSITE" id="PS01124"/>
    </source>
</evidence>
<dbReference type="SUPFAM" id="SSF46689">
    <property type="entry name" value="Homeodomain-like"/>
    <property type="match status" value="2"/>
</dbReference>
<evidence type="ECO:0000256" key="2">
    <source>
        <dbReference type="ARBA" id="ARBA00023125"/>
    </source>
</evidence>
<keyword evidence="3" id="KW-0804">Transcription</keyword>
<dbReference type="InterPro" id="IPR018062">
    <property type="entry name" value="HTH_AraC-typ_CS"/>
</dbReference>
<name>A0ABV6DH87_9BACL</name>
<organism evidence="6 7">
    <name type="scientific">Paenibacillus chartarius</name>
    <dbReference type="NCBI Taxonomy" id="747481"/>
    <lineage>
        <taxon>Bacteria</taxon>
        <taxon>Bacillati</taxon>
        <taxon>Bacillota</taxon>
        <taxon>Bacilli</taxon>
        <taxon>Bacillales</taxon>
        <taxon>Paenibacillaceae</taxon>
        <taxon>Paenibacillus</taxon>
    </lineage>
</organism>
<sequence length="788" mass="89519">MFAPIVNVLNRCRKGLLNGSKGAYGGSAKGRFYRMSLVMFFIVSGVPGLITGALLYGFAGGRVESELLQLHYRQIEQRSRHIDDQFSNLEMLLSHWAFDTKFDYSLNGLDFVRRFDIAADMTKTLIAMEGSNSLVKRAELYVEGKQPVLFHPEYLALDEHTAASVYEPLVRDRNIAYWKQMAFDPAYPERKDLTLVHHIPGSSMEPFGVLLFRFDSDKIANLLNTMMPYSDGESFLLQNTGDLFVSASGSASNSPLVQALRDKIQALGAPKGSFFYDWNGLTYTVSYGQLSRIAADWTYVSASPITNITSPVIQLSKLIIAISLIALLLAAFLSWLASRRIYSPVGRLVTMFGQATGVDGKEDEFALIETQWQRLHKESHELSHKLAEQLPHVRDGFLHRLLHGYLYSYTEEDLQRRMDRFNWDVKGRHYVVLFVQLVGIASPEGKFRDGDEGLVTFAAVNMMEELASQHFEQCGTINFHDLTAGLLLMVPEDRSYAEAVRAFYDELAVSVNRILKMRVTMAVSRPSARLTDVPLAFERTKQAVAYRTVASSNQLIDMETVPIEEETAVQLQYPFALERELVQALRLGSAEEASKLLDLFMEALCGEGAKEFDVQQGMLQLFGSVQHAILVSGIHPNRLFKGTNPYEQLSQLREPQLMLEWFREKVFTPYTAELAGRSDAQVKRMIEQAMLYIQEHYALDLSLEQCAEHVGMNPFYLSKSFKQVTGKNFIDYLTELRMEKAKELLRESELKIQDVAERVGYQHSYFNRIFKKLEGMTPSRYRELSRDG</sequence>
<feature type="domain" description="HTH araC/xylS-type" evidence="5">
    <location>
        <begin position="687"/>
        <end position="784"/>
    </location>
</feature>
<dbReference type="InterPro" id="IPR018060">
    <property type="entry name" value="HTH_AraC"/>
</dbReference>
<keyword evidence="4" id="KW-0812">Transmembrane</keyword>
<feature type="transmembrane region" description="Helical" evidence="4">
    <location>
        <begin position="318"/>
        <end position="337"/>
    </location>
</feature>
<dbReference type="EMBL" id="JBHLWN010000025">
    <property type="protein sequence ID" value="MFC0212006.1"/>
    <property type="molecule type" value="Genomic_DNA"/>
</dbReference>
<evidence type="ECO:0000256" key="3">
    <source>
        <dbReference type="ARBA" id="ARBA00023163"/>
    </source>
</evidence>
<dbReference type="InterPro" id="IPR009057">
    <property type="entry name" value="Homeodomain-like_sf"/>
</dbReference>
<proteinExistence type="predicted"/>
<dbReference type="PANTHER" id="PTHR43280">
    <property type="entry name" value="ARAC-FAMILY TRANSCRIPTIONAL REGULATOR"/>
    <property type="match status" value="1"/>
</dbReference>
<keyword evidence="4" id="KW-0472">Membrane</keyword>
<dbReference type="RefSeq" id="WP_377469060.1">
    <property type="nucleotide sequence ID" value="NZ_JBHLWN010000025.1"/>
</dbReference>
<accession>A0ABV6DH87</accession>
<keyword evidence="1" id="KW-0805">Transcription regulation</keyword>
<gene>
    <name evidence="6" type="ORF">ACFFK0_05980</name>
</gene>
<comment type="caution">
    <text evidence="6">The sequence shown here is derived from an EMBL/GenBank/DDBJ whole genome shotgun (WGS) entry which is preliminary data.</text>
</comment>
<evidence type="ECO:0000313" key="6">
    <source>
        <dbReference type="EMBL" id="MFC0212006.1"/>
    </source>
</evidence>
<protein>
    <submittedName>
        <fullName evidence="6">Helix-turn-helix domain-containing protein</fullName>
    </submittedName>
</protein>
<dbReference type="Gene3D" id="1.10.10.60">
    <property type="entry name" value="Homeodomain-like"/>
    <property type="match status" value="2"/>
</dbReference>
<feature type="transmembrane region" description="Helical" evidence="4">
    <location>
        <begin position="37"/>
        <end position="59"/>
    </location>
</feature>
<evidence type="ECO:0000256" key="1">
    <source>
        <dbReference type="ARBA" id="ARBA00023015"/>
    </source>
</evidence>
<dbReference type="PANTHER" id="PTHR43280:SF28">
    <property type="entry name" value="HTH-TYPE TRANSCRIPTIONAL ACTIVATOR RHAS"/>
    <property type="match status" value="1"/>
</dbReference>
<keyword evidence="7" id="KW-1185">Reference proteome</keyword>
<dbReference type="InterPro" id="IPR041522">
    <property type="entry name" value="CdaR_GGDEF"/>
</dbReference>
<dbReference type="PROSITE" id="PS01124">
    <property type="entry name" value="HTH_ARAC_FAMILY_2"/>
    <property type="match status" value="1"/>
</dbReference>
<dbReference type="Pfam" id="PF17853">
    <property type="entry name" value="GGDEF_2"/>
    <property type="match status" value="1"/>
</dbReference>
<dbReference type="SMART" id="SM00342">
    <property type="entry name" value="HTH_ARAC"/>
    <property type="match status" value="1"/>
</dbReference>
<keyword evidence="2" id="KW-0238">DNA-binding</keyword>
<reference evidence="6 7" key="1">
    <citation type="submission" date="2024-09" db="EMBL/GenBank/DDBJ databases">
        <authorList>
            <person name="Sun Q."/>
            <person name="Mori K."/>
        </authorList>
    </citation>
    <scope>NUCLEOTIDE SEQUENCE [LARGE SCALE GENOMIC DNA]</scope>
    <source>
        <strain evidence="6 7">CCM 7759</strain>
    </source>
</reference>